<reference evidence="1" key="1">
    <citation type="submission" date="2014-12" db="EMBL/GenBank/DDBJ databases">
        <title>Insight into the proteome of Arion vulgaris.</title>
        <authorList>
            <person name="Aradska J."/>
            <person name="Bulat T."/>
            <person name="Smidak R."/>
            <person name="Sarate P."/>
            <person name="Gangsoo J."/>
            <person name="Sialana F."/>
            <person name="Bilban M."/>
            <person name="Lubec G."/>
        </authorList>
    </citation>
    <scope>NUCLEOTIDE SEQUENCE</scope>
    <source>
        <tissue evidence="1">Skin</tissue>
    </source>
</reference>
<name>A0A0B7A265_9EUPU</name>
<feature type="non-terminal residue" evidence="1">
    <location>
        <position position="1"/>
    </location>
</feature>
<sequence length="130" mass="14928">QISNQNLTQIFNQTSENSTEISAPAFVPRLRTSVQNGARPKSQDFNVPVPRRRRLNNDAFDGAKRAEELKFRAQFDNLMEELHVTLEEKNPDGLTTSFASPSYGEMMLTFKDKVKDLLTEFTERLQLAYE</sequence>
<gene>
    <name evidence="1" type="primary">ORF93043</name>
</gene>
<proteinExistence type="predicted"/>
<feature type="non-terminal residue" evidence="1">
    <location>
        <position position="130"/>
    </location>
</feature>
<organism evidence="1">
    <name type="scientific">Arion vulgaris</name>
    <dbReference type="NCBI Taxonomy" id="1028688"/>
    <lineage>
        <taxon>Eukaryota</taxon>
        <taxon>Metazoa</taxon>
        <taxon>Spiralia</taxon>
        <taxon>Lophotrochozoa</taxon>
        <taxon>Mollusca</taxon>
        <taxon>Gastropoda</taxon>
        <taxon>Heterobranchia</taxon>
        <taxon>Euthyneura</taxon>
        <taxon>Panpulmonata</taxon>
        <taxon>Eupulmonata</taxon>
        <taxon>Stylommatophora</taxon>
        <taxon>Helicina</taxon>
        <taxon>Arionoidea</taxon>
        <taxon>Arionidae</taxon>
        <taxon>Arion</taxon>
    </lineage>
</organism>
<accession>A0A0B7A265</accession>
<protein>
    <submittedName>
        <fullName evidence="1">Uncharacterized protein</fullName>
    </submittedName>
</protein>
<dbReference type="EMBL" id="HACG01028028">
    <property type="protein sequence ID" value="CEK74893.1"/>
    <property type="molecule type" value="Transcribed_RNA"/>
</dbReference>
<evidence type="ECO:0000313" key="1">
    <source>
        <dbReference type="EMBL" id="CEK74893.1"/>
    </source>
</evidence>
<dbReference type="AlphaFoldDB" id="A0A0B7A265"/>